<dbReference type="InterPro" id="IPR011250">
    <property type="entry name" value="OMP/PagP_B-barrel"/>
</dbReference>
<evidence type="ECO:0000313" key="2">
    <source>
        <dbReference type="EMBL" id="SHH14196.1"/>
    </source>
</evidence>
<proteinExistence type="predicted"/>
<feature type="signal peptide" evidence="1">
    <location>
        <begin position="1"/>
        <end position="19"/>
    </location>
</feature>
<accession>A0A1M5QJW2</accession>
<keyword evidence="3" id="KW-1185">Reference proteome</keyword>
<evidence type="ECO:0000256" key="1">
    <source>
        <dbReference type="SAM" id="SignalP"/>
    </source>
</evidence>
<name>A0A1M5QJW2_9BACT</name>
<protein>
    <recommendedName>
        <fullName evidence="4">Outer membrane protein beta-barrel domain-containing protein</fullName>
    </recommendedName>
</protein>
<evidence type="ECO:0000313" key="3">
    <source>
        <dbReference type="Proteomes" id="UP000184212"/>
    </source>
</evidence>
<feature type="chain" id="PRO_5013245971" description="Outer membrane protein beta-barrel domain-containing protein" evidence="1">
    <location>
        <begin position="20"/>
        <end position="204"/>
    </location>
</feature>
<dbReference type="AlphaFoldDB" id="A0A1M5QJW2"/>
<gene>
    <name evidence="2" type="ORF">SAMN04488109_2853</name>
</gene>
<reference evidence="2 3" key="1">
    <citation type="submission" date="2016-11" db="EMBL/GenBank/DDBJ databases">
        <authorList>
            <person name="Jaros S."/>
            <person name="Januszkiewicz K."/>
            <person name="Wedrychowicz H."/>
        </authorList>
    </citation>
    <scope>NUCLEOTIDE SEQUENCE [LARGE SCALE GENOMIC DNA]</scope>
    <source>
        <strain evidence="2 3">DSM 24574</strain>
    </source>
</reference>
<dbReference type="SUPFAM" id="SSF56925">
    <property type="entry name" value="OMPA-like"/>
    <property type="match status" value="1"/>
</dbReference>
<dbReference type="EMBL" id="FQWQ01000002">
    <property type="protein sequence ID" value="SHH14196.1"/>
    <property type="molecule type" value="Genomic_DNA"/>
</dbReference>
<dbReference type="STRING" id="947013.SAMN04488109_2853"/>
<keyword evidence="1" id="KW-0732">Signal</keyword>
<dbReference type="Proteomes" id="UP000184212">
    <property type="component" value="Unassembled WGS sequence"/>
</dbReference>
<dbReference type="OrthoDB" id="1094316at2"/>
<sequence length="204" mass="23093">MKKIAIIIALACGCGLVQAQENYFFVNWDVNTPMTNTNWIGSTSTRGIRGGYRAVFGSQRQFSAGLDMSWATFSEYKPTETFQQQAGAITTDYFNYIYQLSFAASGQYYFHKSTNERFFSYVGMGLGANQNKYTVFYNIYKDQHSAWGFLARPEAGILLRISTRKRIGLMAAVHYDYSTNKSNDYNYSSFSAVGVSVGIMSMQW</sequence>
<dbReference type="RefSeq" id="WP_073135276.1">
    <property type="nucleotide sequence ID" value="NZ_FQWQ01000002.1"/>
</dbReference>
<evidence type="ECO:0008006" key="4">
    <source>
        <dbReference type="Google" id="ProtNLM"/>
    </source>
</evidence>
<organism evidence="2 3">
    <name type="scientific">Chryseolinea serpens</name>
    <dbReference type="NCBI Taxonomy" id="947013"/>
    <lineage>
        <taxon>Bacteria</taxon>
        <taxon>Pseudomonadati</taxon>
        <taxon>Bacteroidota</taxon>
        <taxon>Cytophagia</taxon>
        <taxon>Cytophagales</taxon>
        <taxon>Fulvivirgaceae</taxon>
        <taxon>Chryseolinea</taxon>
    </lineage>
</organism>
<dbReference type="Gene3D" id="2.40.160.20">
    <property type="match status" value="1"/>
</dbReference>